<evidence type="ECO:0000313" key="1">
    <source>
        <dbReference type="EMBL" id="TGY76912.1"/>
    </source>
</evidence>
<dbReference type="Proteomes" id="UP000306319">
    <property type="component" value="Unassembled WGS sequence"/>
</dbReference>
<accession>A0AC61RFV5</accession>
<gene>
    <name evidence="1" type="ORF">E5331_17110</name>
</gene>
<dbReference type="EMBL" id="SRYB01000034">
    <property type="protein sequence ID" value="TGY76912.1"/>
    <property type="molecule type" value="Genomic_DNA"/>
</dbReference>
<proteinExistence type="predicted"/>
<reference evidence="1" key="1">
    <citation type="submission" date="2019-04" db="EMBL/GenBank/DDBJ databases">
        <title>Microbes associate with the intestines of laboratory mice.</title>
        <authorList>
            <person name="Navarre W."/>
            <person name="Wong E."/>
            <person name="Huang K."/>
            <person name="Tropini C."/>
            <person name="Ng K."/>
            <person name="Yu B."/>
        </authorList>
    </citation>
    <scope>NUCLEOTIDE SEQUENCE</scope>
    <source>
        <strain evidence="1">NM04_E33</strain>
    </source>
</reference>
<evidence type="ECO:0000313" key="2">
    <source>
        <dbReference type="Proteomes" id="UP000306319"/>
    </source>
</evidence>
<comment type="caution">
    <text evidence="1">The sequence shown here is derived from an EMBL/GenBank/DDBJ whole genome shotgun (WGS) entry which is preliminary data.</text>
</comment>
<organism evidence="1 2">
    <name type="scientific">Lepagella muris</name>
    <dbReference type="NCBI Taxonomy" id="3032870"/>
    <lineage>
        <taxon>Bacteria</taxon>
        <taxon>Pseudomonadati</taxon>
        <taxon>Bacteroidota</taxon>
        <taxon>Bacteroidia</taxon>
        <taxon>Bacteroidales</taxon>
        <taxon>Muribaculaceae</taxon>
        <taxon>Lepagella</taxon>
    </lineage>
</organism>
<sequence length="623" mass="71726">MKDIPHTIDLDNEEFQQMYKLLTTTNANVFLTGKAGSGKSTFLRYICNNIKKKYVVLAPTGVAAVNVGGVTIHSFFQMPLRPVPPDDDDYSIMALKKSRRYSKNKIKLIKELELIIIDEVSMVRPDMIDFIDRVLRAITGRRGKPFGGIQLLLVGDIFQLEPVVTNESRQILSKYYQDYFFFNARAYDSANLVSVELKKIYRQTDRKFISMLDRLRLSQTTKEDLAILNSRIMSTASDDGGDFGITLTTRRDVASSINYDKMAALSGEEYIFKGEIKDEFPEKILPTDLELVLKKGAQVMLIRNDRDHRWVNGTIAMVKDISEDKIQVELENHRVETVEKEEWQNINYIYDEKERKVKEEVIGTFSQYPLRAAWALTIHKSQGLTFGNVTIDMTGGAFTAGQTYVALSRCRSLEGVRFINPLQRSDIIVSRGASEFSYNYNDHRVIERVLREAESARLSKSAADAFSRGDFYDVVEMLWEADTLTHIFEKRSVRRMIAGFLSVITKLRKELQSKNRLLKEISKEFTELGEECMREKNDYEMALQHFSKAYKLDNDNRQSHFGMALCMLKIGKRKNGLKILEEFIKTPCKYTYNVRILRGDMCVEEEDYANAVIHYNAAMKLNK</sequence>
<name>A0AC61RFV5_9BACT</name>
<protein>
    <submittedName>
        <fullName evidence="1">Uncharacterized protein</fullName>
    </submittedName>
</protein>
<keyword evidence="2" id="KW-1185">Reference proteome</keyword>